<dbReference type="InterPro" id="IPR037056">
    <property type="entry name" value="RNase_H1_N_sf"/>
</dbReference>
<dbReference type="FunFam" id="3.40.970.10:FF:000001">
    <property type="entry name" value="Ribonuclease H1"/>
    <property type="match status" value="1"/>
</dbReference>
<dbReference type="PROSITE" id="PS50879">
    <property type="entry name" value="RNASE_H_1"/>
    <property type="match status" value="1"/>
</dbReference>
<dbReference type="SUPFAM" id="SSF53098">
    <property type="entry name" value="Ribonuclease H-like"/>
    <property type="match status" value="1"/>
</dbReference>
<evidence type="ECO:0000256" key="11">
    <source>
        <dbReference type="ARBA" id="ARBA00022842"/>
    </source>
</evidence>
<evidence type="ECO:0000256" key="5">
    <source>
        <dbReference type="ARBA" id="ARBA00012180"/>
    </source>
</evidence>
<dbReference type="PANTHER" id="PTHR10642:SF26">
    <property type="entry name" value="RIBONUCLEASE H1"/>
    <property type="match status" value="1"/>
</dbReference>
<evidence type="ECO:0000256" key="1">
    <source>
        <dbReference type="ARBA" id="ARBA00000077"/>
    </source>
</evidence>
<dbReference type="EMBL" id="JAVHJO010000017">
    <property type="protein sequence ID" value="KAK6525478.1"/>
    <property type="molecule type" value="Genomic_DNA"/>
</dbReference>
<feature type="domain" description="RNase H type-1" evidence="13">
    <location>
        <begin position="244"/>
        <end position="395"/>
    </location>
</feature>
<evidence type="ECO:0000259" key="13">
    <source>
        <dbReference type="PROSITE" id="PS50879"/>
    </source>
</evidence>
<organism evidence="14 15">
    <name type="scientific">Orbilia ellipsospora</name>
    <dbReference type="NCBI Taxonomy" id="2528407"/>
    <lineage>
        <taxon>Eukaryota</taxon>
        <taxon>Fungi</taxon>
        <taxon>Dikarya</taxon>
        <taxon>Ascomycota</taxon>
        <taxon>Pezizomycotina</taxon>
        <taxon>Orbiliomycetes</taxon>
        <taxon>Orbiliales</taxon>
        <taxon>Orbiliaceae</taxon>
        <taxon>Orbilia</taxon>
    </lineage>
</organism>
<evidence type="ECO:0000256" key="3">
    <source>
        <dbReference type="ARBA" id="ARBA00004065"/>
    </source>
</evidence>
<dbReference type="InterPro" id="IPR036397">
    <property type="entry name" value="RNaseH_sf"/>
</dbReference>
<dbReference type="Proteomes" id="UP001365542">
    <property type="component" value="Unassembled WGS sequence"/>
</dbReference>
<name>A0AAV9WTN7_9PEZI</name>
<reference evidence="14 15" key="1">
    <citation type="submission" date="2019-10" db="EMBL/GenBank/DDBJ databases">
        <authorList>
            <person name="Palmer J.M."/>
        </authorList>
    </citation>
    <scope>NUCLEOTIDE SEQUENCE [LARGE SCALE GENOMIC DNA]</scope>
    <source>
        <strain evidence="14 15">TWF694</strain>
    </source>
</reference>
<evidence type="ECO:0000256" key="8">
    <source>
        <dbReference type="ARBA" id="ARBA00022723"/>
    </source>
</evidence>
<dbReference type="CDD" id="cd09280">
    <property type="entry name" value="RNase_HI_eukaryote_like"/>
    <property type="match status" value="1"/>
</dbReference>
<dbReference type="InterPro" id="IPR011320">
    <property type="entry name" value="RNase_H1_N"/>
</dbReference>
<dbReference type="AlphaFoldDB" id="A0AAV9WTN7"/>
<evidence type="ECO:0000256" key="6">
    <source>
        <dbReference type="ARBA" id="ARBA00017721"/>
    </source>
</evidence>
<proteinExistence type="inferred from homology"/>
<comment type="cofactor">
    <cofactor evidence="2">
        <name>Mg(2+)</name>
        <dbReference type="ChEBI" id="CHEBI:18420"/>
    </cofactor>
</comment>
<evidence type="ECO:0000313" key="14">
    <source>
        <dbReference type="EMBL" id="KAK6525478.1"/>
    </source>
</evidence>
<dbReference type="InterPro" id="IPR002156">
    <property type="entry name" value="RNaseH_domain"/>
</dbReference>
<evidence type="ECO:0000256" key="2">
    <source>
        <dbReference type="ARBA" id="ARBA00001946"/>
    </source>
</evidence>
<dbReference type="Pfam" id="PF01693">
    <property type="entry name" value="Cauli_VI"/>
    <property type="match status" value="2"/>
</dbReference>
<keyword evidence="11" id="KW-0460">Magnesium</keyword>
<dbReference type="GO" id="GO:0043137">
    <property type="term" value="P:DNA replication, removal of RNA primer"/>
    <property type="evidence" value="ECO:0007669"/>
    <property type="project" value="TreeGrafter"/>
</dbReference>
<evidence type="ECO:0000256" key="10">
    <source>
        <dbReference type="ARBA" id="ARBA00022801"/>
    </source>
</evidence>
<evidence type="ECO:0000256" key="12">
    <source>
        <dbReference type="SAM" id="MobiDB-lite"/>
    </source>
</evidence>
<dbReference type="Gene3D" id="3.30.420.10">
    <property type="entry name" value="Ribonuclease H-like superfamily/Ribonuclease H"/>
    <property type="match status" value="1"/>
</dbReference>
<protein>
    <recommendedName>
        <fullName evidence="6">Ribonuclease H</fullName>
        <ecNumber evidence="5">3.1.26.4</ecNumber>
    </recommendedName>
</protein>
<gene>
    <name evidence="14" type="ORF">TWF694_005612</name>
</gene>
<keyword evidence="9" id="KW-0255">Endonuclease</keyword>
<dbReference type="Pfam" id="PF00075">
    <property type="entry name" value="RNase_H"/>
    <property type="match status" value="1"/>
</dbReference>
<dbReference type="Gene3D" id="3.40.970.10">
    <property type="entry name" value="Ribonuclease H1, N-terminal domain"/>
    <property type="match status" value="2"/>
</dbReference>
<dbReference type="SUPFAM" id="SSF55658">
    <property type="entry name" value="L9 N-domain-like"/>
    <property type="match status" value="2"/>
</dbReference>
<feature type="region of interest" description="Disordered" evidence="12">
    <location>
        <begin position="147"/>
        <end position="187"/>
    </location>
</feature>
<dbReference type="GO" id="GO:0004523">
    <property type="term" value="F:RNA-DNA hybrid ribonuclease activity"/>
    <property type="evidence" value="ECO:0007669"/>
    <property type="project" value="UniProtKB-EC"/>
</dbReference>
<dbReference type="EC" id="3.1.26.4" evidence="5"/>
<keyword evidence="7" id="KW-0540">Nuclease</keyword>
<dbReference type="InterPro" id="IPR050092">
    <property type="entry name" value="RNase_H"/>
</dbReference>
<comment type="function">
    <text evidence="3">Endonuclease that specifically degrades the RNA of RNA-DNA hybrids.</text>
</comment>
<keyword evidence="8" id="KW-0479">Metal-binding</keyword>
<comment type="caution">
    <text evidence="14">The sequence shown here is derived from an EMBL/GenBank/DDBJ whole genome shotgun (WGS) entry which is preliminary data.</text>
</comment>
<dbReference type="GO" id="GO:0046872">
    <property type="term" value="F:metal ion binding"/>
    <property type="evidence" value="ECO:0007669"/>
    <property type="project" value="UniProtKB-KW"/>
</dbReference>
<dbReference type="InterPro" id="IPR009027">
    <property type="entry name" value="Ribosomal_bL9/RNase_H1_N"/>
</dbReference>
<evidence type="ECO:0000256" key="7">
    <source>
        <dbReference type="ARBA" id="ARBA00022722"/>
    </source>
</evidence>
<evidence type="ECO:0000256" key="9">
    <source>
        <dbReference type="ARBA" id="ARBA00022759"/>
    </source>
</evidence>
<dbReference type="FunFam" id="3.40.970.10:FF:000002">
    <property type="entry name" value="Ribonuclease H"/>
    <property type="match status" value="1"/>
</dbReference>
<dbReference type="InterPro" id="IPR012337">
    <property type="entry name" value="RNaseH-like_sf"/>
</dbReference>
<keyword evidence="10" id="KW-0378">Hydrolase</keyword>
<evidence type="ECO:0000256" key="4">
    <source>
        <dbReference type="ARBA" id="ARBA00005300"/>
    </source>
</evidence>
<evidence type="ECO:0000313" key="15">
    <source>
        <dbReference type="Proteomes" id="UP001365542"/>
    </source>
</evidence>
<dbReference type="FunFam" id="3.30.420.10:FF:000090">
    <property type="entry name" value="Ribonuclease H"/>
    <property type="match status" value="1"/>
</dbReference>
<keyword evidence="15" id="KW-1185">Reference proteome</keyword>
<sequence>MLKRKRPASETTKFYAVRTGFTPGIYKTYPDCLAQVTGFKKAEFKSFTTQQEAELYLSGKDPSTDPNSPSYVPKFYGVRSGGTPGVYTSWEECQKHVVGVKNPKFRHFSTREEAEAFVRGVGEHSGLAESVSAANAAVAAAAAQQAAAAGGDREDEDGRNTRRKTSGAGTVGSRRSSTAIESILDDSEDLNSDLRESGLLDDGGKEQSEILDDNILEEVEIETSGNVAKRSSPKLMRNVLVPKKTAVLKIYTDGSSLMNGSASARAGVGIWFGPGDKRNVSEPLNDSKATNNRAELSAILRAIEIAPKHREVLIFTDSKYAIQCVTDWFQKWRSNGWHTAAGKPVENQDIIEEILQRIEERIVQGGAKTKFEWVNGHKGVVGNEMADKLARDGAVRDGL</sequence>
<dbReference type="PANTHER" id="PTHR10642">
    <property type="entry name" value="RIBONUCLEASE H1"/>
    <property type="match status" value="1"/>
</dbReference>
<dbReference type="GO" id="GO:0003676">
    <property type="term" value="F:nucleic acid binding"/>
    <property type="evidence" value="ECO:0007669"/>
    <property type="project" value="InterPro"/>
</dbReference>
<comment type="similarity">
    <text evidence="4">Belongs to the RNase H family.</text>
</comment>
<accession>A0AAV9WTN7</accession>
<comment type="catalytic activity">
    <reaction evidence="1">
        <text>Endonucleolytic cleavage to 5'-phosphomonoester.</text>
        <dbReference type="EC" id="3.1.26.4"/>
    </reaction>
</comment>